<dbReference type="RefSeq" id="XP_033663988.1">
    <property type="nucleotide sequence ID" value="XM_033808158.1"/>
</dbReference>
<dbReference type="InterPro" id="IPR036047">
    <property type="entry name" value="F-box-like_dom_sf"/>
</dbReference>
<reference evidence="1" key="1">
    <citation type="journal article" date="2020" name="Stud. Mycol.">
        <title>101 Dothideomycetes genomes: a test case for predicting lifestyles and emergence of pathogens.</title>
        <authorList>
            <person name="Haridas S."/>
            <person name="Albert R."/>
            <person name="Binder M."/>
            <person name="Bloem J."/>
            <person name="Labutti K."/>
            <person name="Salamov A."/>
            <person name="Andreopoulos B."/>
            <person name="Baker S."/>
            <person name="Barry K."/>
            <person name="Bills G."/>
            <person name="Bluhm B."/>
            <person name="Cannon C."/>
            <person name="Castanera R."/>
            <person name="Culley D."/>
            <person name="Daum C."/>
            <person name="Ezra D."/>
            <person name="Gonzalez J."/>
            <person name="Henrissat B."/>
            <person name="Kuo A."/>
            <person name="Liang C."/>
            <person name="Lipzen A."/>
            <person name="Lutzoni F."/>
            <person name="Magnuson J."/>
            <person name="Mondo S."/>
            <person name="Nolan M."/>
            <person name="Ohm R."/>
            <person name="Pangilinan J."/>
            <person name="Park H.-J."/>
            <person name="Ramirez L."/>
            <person name="Alfaro M."/>
            <person name="Sun H."/>
            <person name="Tritt A."/>
            <person name="Yoshinaga Y."/>
            <person name="Zwiers L.-H."/>
            <person name="Turgeon B."/>
            <person name="Goodwin S."/>
            <person name="Spatafora J."/>
            <person name="Crous P."/>
            <person name="Grigoriev I."/>
        </authorList>
    </citation>
    <scope>NUCLEOTIDE SEQUENCE</scope>
    <source>
        <strain evidence="1">ATCC 36951</strain>
    </source>
</reference>
<dbReference type="AlphaFoldDB" id="A0A6A6CBQ5"/>
<accession>A0A6A6CBQ5</accession>
<dbReference type="GeneID" id="54561430"/>
<gene>
    <name evidence="1" type="ORF">M409DRAFT_26545</name>
</gene>
<keyword evidence="2" id="KW-1185">Reference proteome</keyword>
<evidence type="ECO:0008006" key="3">
    <source>
        <dbReference type="Google" id="ProtNLM"/>
    </source>
</evidence>
<dbReference type="OrthoDB" id="3853505at2759"/>
<protein>
    <recommendedName>
        <fullName evidence="3">F-box domain-containing protein</fullName>
    </recommendedName>
</protein>
<proteinExistence type="predicted"/>
<dbReference type="SUPFAM" id="SSF81383">
    <property type="entry name" value="F-box domain"/>
    <property type="match status" value="1"/>
</dbReference>
<organism evidence="1 2">
    <name type="scientific">Zasmidium cellare ATCC 36951</name>
    <dbReference type="NCBI Taxonomy" id="1080233"/>
    <lineage>
        <taxon>Eukaryota</taxon>
        <taxon>Fungi</taxon>
        <taxon>Dikarya</taxon>
        <taxon>Ascomycota</taxon>
        <taxon>Pezizomycotina</taxon>
        <taxon>Dothideomycetes</taxon>
        <taxon>Dothideomycetidae</taxon>
        <taxon>Mycosphaerellales</taxon>
        <taxon>Mycosphaerellaceae</taxon>
        <taxon>Zasmidium</taxon>
    </lineage>
</organism>
<evidence type="ECO:0000313" key="1">
    <source>
        <dbReference type="EMBL" id="KAF2163099.1"/>
    </source>
</evidence>
<name>A0A6A6CBQ5_ZASCE</name>
<evidence type="ECO:0000313" key="2">
    <source>
        <dbReference type="Proteomes" id="UP000799537"/>
    </source>
</evidence>
<dbReference type="Proteomes" id="UP000799537">
    <property type="component" value="Unassembled WGS sequence"/>
</dbReference>
<dbReference type="EMBL" id="ML993610">
    <property type="protein sequence ID" value="KAF2163099.1"/>
    <property type="molecule type" value="Genomic_DNA"/>
</dbReference>
<sequence length="249" mass="29002">MPTLTDLPSELLLLVFALSHDIHDAVSFCRVNRRLHAIWLENADHISKAVLEESIPAYDDAVDLAKVEARYTTPTNELSSDPTTTELAPHLWLRLLVKYAELVSLADILLTRMERESPRIMEWPPFEILSFPPSYYMIRKIVLSYDHPELRPALNATLEQSSADRIMTHFNLINILCEWAEFEEQLPHGIPKRREDWTYEDAFDDYALLPPWDFAFSVLCFAKILREDPDNPEHRKNPLITPQEFGYLR</sequence>